<accession>A0ABS4ZQW6</accession>
<evidence type="ECO:0000313" key="1">
    <source>
        <dbReference type="EMBL" id="MBP2451895.1"/>
    </source>
</evidence>
<gene>
    <name evidence="1" type="ORF">JOF57_001780</name>
</gene>
<name>A0ABS4ZQW6_9MYCO</name>
<organism evidence="1 2">
    <name type="scientific">Mycolicibacterium lutetiense</name>
    <dbReference type="NCBI Taxonomy" id="1641992"/>
    <lineage>
        <taxon>Bacteria</taxon>
        <taxon>Bacillati</taxon>
        <taxon>Actinomycetota</taxon>
        <taxon>Actinomycetes</taxon>
        <taxon>Mycobacteriales</taxon>
        <taxon>Mycobacteriaceae</taxon>
        <taxon>Mycolicibacterium</taxon>
    </lineage>
</organism>
<dbReference type="Proteomes" id="UP000694460">
    <property type="component" value="Unassembled WGS sequence"/>
</dbReference>
<dbReference type="EMBL" id="JAGIOP010000001">
    <property type="protein sequence ID" value="MBP2451895.1"/>
    <property type="molecule type" value="Genomic_DNA"/>
</dbReference>
<dbReference type="RefSeq" id="WP_234937753.1">
    <property type="nucleotide sequence ID" value="NZ_JAGIOP010000001.1"/>
</dbReference>
<reference evidence="1 2" key="1">
    <citation type="submission" date="2021-03" db="EMBL/GenBank/DDBJ databases">
        <title>Sequencing the genomes of 1000 actinobacteria strains.</title>
        <authorList>
            <person name="Klenk H.-P."/>
        </authorList>
    </citation>
    <scope>NUCLEOTIDE SEQUENCE [LARGE SCALE GENOMIC DNA]</scope>
    <source>
        <strain evidence="1 2">DSM 46713</strain>
    </source>
</reference>
<evidence type="ECO:0000313" key="2">
    <source>
        <dbReference type="Proteomes" id="UP000694460"/>
    </source>
</evidence>
<keyword evidence="2" id="KW-1185">Reference proteome</keyword>
<sequence>MSRYAIASESFAVRDGLRHQATKPEAFISCVSTSVSQPLSVVGTSPFSSHSR</sequence>
<comment type="caution">
    <text evidence="1">The sequence shown here is derived from an EMBL/GenBank/DDBJ whole genome shotgun (WGS) entry which is preliminary data.</text>
</comment>
<protein>
    <submittedName>
        <fullName evidence="1">Uncharacterized protein</fullName>
    </submittedName>
</protein>
<proteinExistence type="predicted"/>